<organism evidence="1 2">
    <name type="scientific">Candidatus Marithioploca araucensis</name>
    <dbReference type="NCBI Taxonomy" id="70273"/>
    <lineage>
        <taxon>Bacteria</taxon>
        <taxon>Pseudomonadati</taxon>
        <taxon>Pseudomonadota</taxon>
        <taxon>Gammaproteobacteria</taxon>
        <taxon>Thiotrichales</taxon>
        <taxon>Thiotrichaceae</taxon>
        <taxon>Candidatus Marithioploca</taxon>
    </lineage>
</organism>
<accession>A0ABT7VS64</accession>
<dbReference type="Proteomes" id="UP001171945">
    <property type="component" value="Unassembled WGS sequence"/>
</dbReference>
<sequence length="64" mass="7354">MLNIFKNIFFLPIIVIAALVTPTYAAEMKVTYYAFVTHNINGLWERAKPIEPAHLAVGIYRFQI</sequence>
<proteinExistence type="predicted"/>
<name>A0ABT7VS64_9GAMM</name>
<evidence type="ECO:0000313" key="1">
    <source>
        <dbReference type="EMBL" id="MDM8562509.1"/>
    </source>
</evidence>
<dbReference type="EMBL" id="JAUCGM010000179">
    <property type="protein sequence ID" value="MDM8562509.1"/>
    <property type="molecule type" value="Genomic_DNA"/>
</dbReference>
<keyword evidence="2" id="KW-1185">Reference proteome</keyword>
<feature type="non-terminal residue" evidence="1">
    <location>
        <position position="64"/>
    </location>
</feature>
<protein>
    <submittedName>
        <fullName evidence="1">Uncharacterized protein</fullName>
    </submittedName>
</protein>
<comment type="caution">
    <text evidence="1">The sequence shown here is derived from an EMBL/GenBank/DDBJ whole genome shotgun (WGS) entry which is preliminary data.</text>
</comment>
<evidence type="ECO:0000313" key="2">
    <source>
        <dbReference type="Proteomes" id="UP001171945"/>
    </source>
</evidence>
<gene>
    <name evidence="1" type="ORF">QUF54_04065</name>
</gene>
<reference evidence="1" key="1">
    <citation type="submission" date="2023-06" db="EMBL/GenBank/DDBJ databases">
        <title>Uncultivated large filamentous bacteria from sulfidic sediments reveal new species and different genomic features in energy metabolism and defense.</title>
        <authorList>
            <person name="Fonseca A."/>
        </authorList>
    </citation>
    <scope>NUCLEOTIDE SEQUENCE</scope>
    <source>
        <strain evidence="1">HSG4</strain>
    </source>
</reference>